<name>X1HH18_9ZZZZ</name>
<organism evidence="2">
    <name type="scientific">marine sediment metagenome</name>
    <dbReference type="NCBI Taxonomy" id="412755"/>
    <lineage>
        <taxon>unclassified sequences</taxon>
        <taxon>metagenomes</taxon>
        <taxon>ecological metagenomes</taxon>
    </lineage>
</organism>
<sequence>GTFLHDLLGVAGGRNVFVDLPRDYAPINKETLLQRAPDVIVELHGEGGDLARLQREVRRLWQGLPTIPAVRQGRVHVVEATYALIPGPRVVELAERLADLFHGEEQP</sequence>
<dbReference type="PANTHER" id="PTHR30535:SF34">
    <property type="entry name" value="MOLYBDATE-BINDING PROTEIN MOLA"/>
    <property type="match status" value="1"/>
</dbReference>
<evidence type="ECO:0000313" key="2">
    <source>
        <dbReference type="EMBL" id="GAH56365.1"/>
    </source>
</evidence>
<comment type="caution">
    <text evidence="2">The sequence shown here is derived from an EMBL/GenBank/DDBJ whole genome shotgun (WGS) entry which is preliminary data.</text>
</comment>
<reference evidence="2" key="1">
    <citation type="journal article" date="2014" name="Front. Microbiol.">
        <title>High frequency of phylogenetically diverse reductive dehalogenase-homologous genes in deep subseafloor sedimentary metagenomes.</title>
        <authorList>
            <person name="Kawai M."/>
            <person name="Futagami T."/>
            <person name="Toyoda A."/>
            <person name="Takaki Y."/>
            <person name="Nishi S."/>
            <person name="Hori S."/>
            <person name="Arai W."/>
            <person name="Tsubouchi T."/>
            <person name="Morono Y."/>
            <person name="Uchiyama I."/>
            <person name="Ito T."/>
            <person name="Fujiyama A."/>
            <person name="Inagaki F."/>
            <person name="Takami H."/>
        </authorList>
    </citation>
    <scope>NUCLEOTIDE SEQUENCE</scope>
    <source>
        <strain evidence="2">Expedition CK06-06</strain>
    </source>
</reference>
<dbReference type="EMBL" id="BARU01022400">
    <property type="protein sequence ID" value="GAH56365.1"/>
    <property type="molecule type" value="Genomic_DNA"/>
</dbReference>
<dbReference type="InterPro" id="IPR050902">
    <property type="entry name" value="ABC_Transporter_SBP"/>
</dbReference>
<dbReference type="InterPro" id="IPR002491">
    <property type="entry name" value="ABC_transptr_periplasmic_BD"/>
</dbReference>
<protein>
    <recommendedName>
        <fullName evidence="1">Fe/B12 periplasmic-binding domain-containing protein</fullName>
    </recommendedName>
</protein>
<evidence type="ECO:0000259" key="1">
    <source>
        <dbReference type="PROSITE" id="PS50983"/>
    </source>
</evidence>
<dbReference type="PANTHER" id="PTHR30535">
    <property type="entry name" value="VITAMIN B12-BINDING PROTEIN"/>
    <property type="match status" value="1"/>
</dbReference>
<feature type="domain" description="Fe/B12 periplasmic-binding" evidence="1">
    <location>
        <begin position="1"/>
        <end position="105"/>
    </location>
</feature>
<feature type="non-terminal residue" evidence="2">
    <location>
        <position position="1"/>
    </location>
</feature>
<dbReference type="Gene3D" id="3.40.50.1980">
    <property type="entry name" value="Nitrogenase molybdenum iron protein domain"/>
    <property type="match status" value="1"/>
</dbReference>
<gene>
    <name evidence="2" type="ORF">S03H2_36493</name>
</gene>
<proteinExistence type="predicted"/>
<dbReference type="SUPFAM" id="SSF53807">
    <property type="entry name" value="Helical backbone' metal receptor"/>
    <property type="match status" value="1"/>
</dbReference>
<dbReference type="PROSITE" id="PS50983">
    <property type="entry name" value="FE_B12_PBP"/>
    <property type="match status" value="1"/>
</dbReference>
<dbReference type="AlphaFoldDB" id="X1HH18"/>
<accession>X1HH18</accession>